<sequence>MVRSGAKPGERVWISIDTARMQLFDVNSQVRLPKAGE</sequence>
<dbReference type="Proteomes" id="UP000044377">
    <property type="component" value="Unassembled WGS sequence"/>
</dbReference>
<protein>
    <submittedName>
        <fullName evidence="1">Uncharacterized protein</fullName>
    </submittedName>
</protein>
<name>A0A0G4JP04_9GAMM</name>
<dbReference type="AlphaFoldDB" id="A0A0G4JP04"/>
<evidence type="ECO:0000313" key="1">
    <source>
        <dbReference type="EMBL" id="CPR13647.1"/>
    </source>
</evidence>
<dbReference type="EMBL" id="CGIG01000001">
    <property type="protein sequence ID" value="CPR13647.1"/>
    <property type="molecule type" value="Genomic_DNA"/>
</dbReference>
<keyword evidence="2" id="KW-1185">Reference proteome</keyword>
<organism evidence="1 2">
    <name type="scientific">Brenneria goodwinii</name>
    <dbReference type="NCBI Taxonomy" id="1109412"/>
    <lineage>
        <taxon>Bacteria</taxon>
        <taxon>Pseudomonadati</taxon>
        <taxon>Pseudomonadota</taxon>
        <taxon>Gammaproteobacteria</taxon>
        <taxon>Enterobacterales</taxon>
        <taxon>Pectobacteriaceae</taxon>
        <taxon>Brenneria</taxon>
    </lineage>
</organism>
<evidence type="ECO:0000313" key="2">
    <source>
        <dbReference type="Proteomes" id="UP000044377"/>
    </source>
</evidence>
<accession>A0A0G4JP04</accession>
<gene>
    <name evidence="1" type="ORF">BN1221_00043c</name>
</gene>
<proteinExistence type="predicted"/>
<reference evidence="2" key="1">
    <citation type="submission" date="2015-01" db="EMBL/GenBank/DDBJ databases">
        <authorList>
            <person name="Paterson Steve"/>
        </authorList>
    </citation>
    <scope>NUCLEOTIDE SEQUENCE [LARGE SCALE GENOMIC DNA]</scope>
    <source>
        <strain evidence="2">OBR1</strain>
    </source>
</reference>